<dbReference type="EMBL" id="MU825891">
    <property type="protein sequence ID" value="KAJ7384058.1"/>
    <property type="molecule type" value="Genomic_DNA"/>
</dbReference>
<dbReference type="AlphaFoldDB" id="A0A9X0D380"/>
<protein>
    <submittedName>
        <fullName evidence="1">Uncharacterized protein</fullName>
    </submittedName>
</protein>
<gene>
    <name evidence="1" type="ORF">OS493_024072</name>
</gene>
<evidence type="ECO:0000313" key="2">
    <source>
        <dbReference type="Proteomes" id="UP001163046"/>
    </source>
</evidence>
<dbReference type="OrthoDB" id="43460at2759"/>
<organism evidence="1 2">
    <name type="scientific">Desmophyllum pertusum</name>
    <dbReference type="NCBI Taxonomy" id="174260"/>
    <lineage>
        <taxon>Eukaryota</taxon>
        <taxon>Metazoa</taxon>
        <taxon>Cnidaria</taxon>
        <taxon>Anthozoa</taxon>
        <taxon>Hexacorallia</taxon>
        <taxon>Scleractinia</taxon>
        <taxon>Caryophylliina</taxon>
        <taxon>Caryophylliidae</taxon>
        <taxon>Desmophyllum</taxon>
    </lineage>
</organism>
<evidence type="ECO:0000313" key="1">
    <source>
        <dbReference type="EMBL" id="KAJ7384058.1"/>
    </source>
</evidence>
<name>A0A9X0D380_9CNID</name>
<comment type="caution">
    <text evidence="1">The sequence shown here is derived from an EMBL/GenBank/DDBJ whole genome shotgun (WGS) entry which is preliminary data.</text>
</comment>
<proteinExistence type="predicted"/>
<accession>A0A9X0D380</accession>
<sequence>MYREGQGYKEEYTSLLNYCREQYRSNVGTTPTEAPTTSNPTTSEGGSLELVALSNGNAPVPCSTEAGPQSKVSVHLNLSFDVLPELQLKPIITCTISTSSSFNEIFPRPRVNLLALEPPRNKTAVKKVPRRSNQDKYSTVVSVSEFNQDMEEAGYSNRKLTKKGAIFLYYAGRIKQVQGKLDEV</sequence>
<reference evidence="1" key="1">
    <citation type="submission" date="2023-01" db="EMBL/GenBank/DDBJ databases">
        <title>Genome assembly of the deep-sea coral Lophelia pertusa.</title>
        <authorList>
            <person name="Herrera S."/>
            <person name="Cordes E."/>
        </authorList>
    </citation>
    <scope>NUCLEOTIDE SEQUENCE</scope>
    <source>
        <strain evidence="1">USNM1676648</strain>
        <tissue evidence="1">Polyp</tissue>
    </source>
</reference>
<keyword evidence="2" id="KW-1185">Reference proteome</keyword>
<dbReference type="Proteomes" id="UP001163046">
    <property type="component" value="Unassembled WGS sequence"/>
</dbReference>